<reference evidence="2" key="1">
    <citation type="submission" date="2020-02" db="EMBL/GenBank/DDBJ databases">
        <authorList>
            <person name="Meier V. D."/>
        </authorList>
    </citation>
    <scope>NUCLEOTIDE SEQUENCE</scope>
    <source>
        <strain evidence="2">AVDCRST_MAG53</strain>
    </source>
</reference>
<dbReference type="EMBL" id="CADCVR010000020">
    <property type="protein sequence ID" value="CAA9479612.1"/>
    <property type="molecule type" value="Genomic_DNA"/>
</dbReference>
<organism evidence="2">
    <name type="scientific">uncultured Solirubrobacteraceae bacterium</name>
    <dbReference type="NCBI Taxonomy" id="1162706"/>
    <lineage>
        <taxon>Bacteria</taxon>
        <taxon>Bacillati</taxon>
        <taxon>Actinomycetota</taxon>
        <taxon>Thermoleophilia</taxon>
        <taxon>Solirubrobacterales</taxon>
        <taxon>Solirubrobacteraceae</taxon>
        <taxon>environmental samples</taxon>
    </lineage>
</organism>
<dbReference type="InterPro" id="IPR023393">
    <property type="entry name" value="START-like_dom_sf"/>
</dbReference>
<name>A0A6J4RZF0_9ACTN</name>
<evidence type="ECO:0000313" key="2">
    <source>
        <dbReference type="EMBL" id="CAA9479612.1"/>
    </source>
</evidence>
<accession>A0A6J4RZF0</accession>
<dbReference type="SUPFAM" id="SSF55961">
    <property type="entry name" value="Bet v1-like"/>
    <property type="match status" value="1"/>
</dbReference>
<evidence type="ECO:0008006" key="3">
    <source>
        <dbReference type="Google" id="ProtNLM"/>
    </source>
</evidence>
<proteinExistence type="predicted"/>
<dbReference type="AlphaFoldDB" id="A0A6J4RZF0"/>
<feature type="region of interest" description="Disordered" evidence="1">
    <location>
        <begin position="141"/>
        <end position="170"/>
    </location>
</feature>
<dbReference type="InterPro" id="IPR019587">
    <property type="entry name" value="Polyketide_cyclase/dehydratase"/>
</dbReference>
<dbReference type="Pfam" id="PF10604">
    <property type="entry name" value="Polyketide_cyc2"/>
    <property type="match status" value="1"/>
</dbReference>
<gene>
    <name evidence="2" type="ORF">AVDCRST_MAG53-504</name>
</gene>
<protein>
    <recommendedName>
        <fullName evidence="3">Polyketide cyclase/dehydrase</fullName>
    </recommendedName>
</protein>
<dbReference type="Gene3D" id="3.30.530.20">
    <property type="match status" value="1"/>
</dbReference>
<sequence>MATTHKQIAAPPERVWAVLADPDNYAHWVVGSRDVRDADPTFPAEGASFGHTFAFGPIDLRDETEVVESDAPRRLVLHVKARPLGRGTVELDLAAVGDGTHVTMHEGPASPVARLFYNPLMDLVLHGRNVEALRRLAALVEGRHPEPQTSRNAGHDAGDGEDGPAVGPER</sequence>
<dbReference type="CDD" id="cd07812">
    <property type="entry name" value="SRPBCC"/>
    <property type="match status" value="1"/>
</dbReference>
<evidence type="ECO:0000256" key="1">
    <source>
        <dbReference type="SAM" id="MobiDB-lite"/>
    </source>
</evidence>